<sequence>MRRRASNNGSPLRVLVMPGQRRRWRSAIPALRFGRAARAPIPRAEVRPTGGRLSPLSAVLILAGLFLLAVAAMGTAALRPSPEPPPSQVASIVTPPPPMQAVATPTPVPSPSPTPLAERLGALPVVPTPSPEPTPTPKPKMPPPTRIQIPSVGIDTTVVEVGYRIVEIQGMQVIEWEVADYAAGHHSTSANPGEGGNIVITGHNDWKGEVFRTLEYVKLGDEVILTSAAGVFRYRVTEIHYRKEVGVPLEERIATGRFLDPMPEERVTLVTCWPYGIDDHRIIVVAKPID</sequence>
<dbReference type="NCBIfam" id="TIGR01076">
    <property type="entry name" value="sortase_fam"/>
    <property type="match status" value="1"/>
</dbReference>
<organism evidence="4">
    <name type="scientific">Thermomicrobium roseum</name>
    <dbReference type="NCBI Taxonomy" id="500"/>
    <lineage>
        <taxon>Bacteria</taxon>
        <taxon>Pseudomonadati</taxon>
        <taxon>Thermomicrobiota</taxon>
        <taxon>Thermomicrobia</taxon>
        <taxon>Thermomicrobiales</taxon>
        <taxon>Thermomicrobiaceae</taxon>
        <taxon>Thermomicrobium</taxon>
    </lineage>
</organism>
<dbReference type="GO" id="GO:0016787">
    <property type="term" value="F:hydrolase activity"/>
    <property type="evidence" value="ECO:0007669"/>
    <property type="project" value="UniProtKB-KW"/>
</dbReference>
<accession>A0A7C1JZH6</accession>
<dbReference type="InterPro" id="IPR005754">
    <property type="entry name" value="Sortase"/>
</dbReference>
<protein>
    <submittedName>
        <fullName evidence="4">Sortase</fullName>
    </submittedName>
</protein>
<evidence type="ECO:0000256" key="3">
    <source>
        <dbReference type="SAM" id="Phobius"/>
    </source>
</evidence>
<dbReference type="AlphaFoldDB" id="A0A7C1JZH6"/>
<dbReference type="CDD" id="cd00004">
    <property type="entry name" value="Sortase"/>
    <property type="match status" value="1"/>
</dbReference>
<gene>
    <name evidence="4" type="ORF">ENP47_12285</name>
</gene>
<evidence type="ECO:0000256" key="2">
    <source>
        <dbReference type="SAM" id="MobiDB-lite"/>
    </source>
</evidence>
<dbReference type="Gene3D" id="2.40.260.10">
    <property type="entry name" value="Sortase"/>
    <property type="match status" value="1"/>
</dbReference>
<proteinExistence type="predicted"/>
<feature type="compositionally biased region" description="Pro residues" evidence="2">
    <location>
        <begin position="126"/>
        <end position="145"/>
    </location>
</feature>
<dbReference type="InterPro" id="IPR023365">
    <property type="entry name" value="Sortase_dom-sf"/>
</dbReference>
<evidence type="ECO:0000256" key="1">
    <source>
        <dbReference type="ARBA" id="ARBA00022801"/>
    </source>
</evidence>
<dbReference type="SUPFAM" id="SSF63817">
    <property type="entry name" value="Sortase"/>
    <property type="match status" value="1"/>
</dbReference>
<comment type="caution">
    <text evidence="4">The sequence shown here is derived from an EMBL/GenBank/DDBJ whole genome shotgun (WGS) entry which is preliminary data.</text>
</comment>
<reference evidence="4" key="1">
    <citation type="journal article" date="2020" name="mSystems">
        <title>Genome- and Community-Level Interaction Insights into Carbon Utilization and Element Cycling Functions of Hydrothermarchaeota in Hydrothermal Sediment.</title>
        <authorList>
            <person name="Zhou Z."/>
            <person name="Liu Y."/>
            <person name="Xu W."/>
            <person name="Pan J."/>
            <person name="Luo Z.H."/>
            <person name="Li M."/>
        </authorList>
    </citation>
    <scope>NUCLEOTIDE SEQUENCE [LARGE SCALE GENOMIC DNA]</scope>
    <source>
        <strain evidence="4">SpSt-222</strain>
    </source>
</reference>
<keyword evidence="3" id="KW-0472">Membrane</keyword>
<dbReference type="EMBL" id="DSJL01000011">
    <property type="protein sequence ID" value="HEF66356.1"/>
    <property type="molecule type" value="Genomic_DNA"/>
</dbReference>
<feature type="transmembrane region" description="Helical" evidence="3">
    <location>
        <begin position="56"/>
        <end position="78"/>
    </location>
</feature>
<keyword evidence="3" id="KW-0812">Transmembrane</keyword>
<keyword evidence="3" id="KW-1133">Transmembrane helix</keyword>
<feature type="region of interest" description="Disordered" evidence="2">
    <location>
        <begin position="78"/>
        <end position="149"/>
    </location>
</feature>
<dbReference type="Pfam" id="PF04203">
    <property type="entry name" value="Sortase"/>
    <property type="match status" value="1"/>
</dbReference>
<evidence type="ECO:0000313" key="4">
    <source>
        <dbReference type="EMBL" id="HEF66356.1"/>
    </source>
</evidence>
<keyword evidence="1" id="KW-0378">Hydrolase</keyword>
<name>A0A7C1JZH6_THERO</name>